<dbReference type="Gene3D" id="1.10.1520.10">
    <property type="entry name" value="Ribonuclease III domain"/>
    <property type="match status" value="1"/>
</dbReference>
<keyword evidence="15" id="KW-0694">RNA-binding</keyword>
<dbReference type="Pfam" id="PF00271">
    <property type="entry name" value="Helicase_C"/>
    <property type="match status" value="1"/>
</dbReference>
<dbReference type="GO" id="GO:0004530">
    <property type="term" value="F:deoxyribonuclease I activity"/>
    <property type="evidence" value="ECO:0007669"/>
    <property type="project" value="TreeGrafter"/>
</dbReference>
<dbReference type="GO" id="GO:0004386">
    <property type="term" value="F:helicase activity"/>
    <property type="evidence" value="ECO:0007669"/>
    <property type="project" value="UniProtKB-KW"/>
</dbReference>
<dbReference type="InterPro" id="IPR038248">
    <property type="entry name" value="Dicer_dimer_sf"/>
</dbReference>
<evidence type="ECO:0000256" key="10">
    <source>
        <dbReference type="ARBA" id="ARBA00022840"/>
    </source>
</evidence>
<evidence type="ECO:0000313" key="23">
    <source>
        <dbReference type="Proteomes" id="UP000747542"/>
    </source>
</evidence>
<reference evidence="22" key="1">
    <citation type="journal article" date="2021" name="Sci. Adv.">
        <title>The American lobster genome reveals insights on longevity, neural, and immune adaptations.</title>
        <authorList>
            <person name="Polinski J.M."/>
            <person name="Zimin A.V."/>
            <person name="Clark K.F."/>
            <person name="Kohn A.B."/>
            <person name="Sadowski N."/>
            <person name="Timp W."/>
            <person name="Ptitsyn A."/>
            <person name="Khanna P."/>
            <person name="Romanova D.Y."/>
            <person name="Williams P."/>
            <person name="Greenwood S.J."/>
            <person name="Moroz L.L."/>
            <person name="Walt D.R."/>
            <person name="Bodnar A.G."/>
        </authorList>
    </citation>
    <scope>NUCLEOTIDE SEQUENCE</scope>
    <source>
        <strain evidence="22">GMGI-L3</strain>
    </source>
</reference>
<dbReference type="PROSITE" id="PS51192">
    <property type="entry name" value="HELICASE_ATP_BIND_1"/>
    <property type="match status" value="1"/>
</dbReference>
<dbReference type="GO" id="GO:0006309">
    <property type="term" value="P:apoptotic DNA fragmentation"/>
    <property type="evidence" value="ECO:0007669"/>
    <property type="project" value="TreeGrafter"/>
</dbReference>
<dbReference type="AlphaFoldDB" id="A0A8J5MQT3"/>
<keyword evidence="11" id="KW-0460">Magnesium</keyword>
<dbReference type="GO" id="GO:0005634">
    <property type="term" value="C:nucleus"/>
    <property type="evidence" value="ECO:0007669"/>
    <property type="project" value="TreeGrafter"/>
</dbReference>
<dbReference type="Gene3D" id="3.40.50.300">
    <property type="entry name" value="P-loop containing nucleotide triphosphate hydrolases"/>
    <property type="match status" value="2"/>
</dbReference>
<feature type="domain" description="Dicer dsRNA-binding fold" evidence="21">
    <location>
        <begin position="562"/>
        <end position="653"/>
    </location>
</feature>
<keyword evidence="6" id="KW-0547">Nucleotide-binding</keyword>
<dbReference type="SMART" id="SM00535">
    <property type="entry name" value="RIBOc"/>
    <property type="match status" value="1"/>
</dbReference>
<evidence type="ECO:0000259" key="19">
    <source>
        <dbReference type="PROSITE" id="PS51192"/>
    </source>
</evidence>
<accession>A0A8J5MQT3</accession>
<sequence>MEETYCEDPEGSDASGATENQECDVNFTARPYQVELFEHAKKQNSILVLGTGSGKTFISILLIKELSDQIREPFSKGGKRTVFIVNTVPLVHQQALAIETHTALKVGKYEGSMGVDFWTAEMWKEELEKNEVLVFVAQIFLDLVLHASLPLSAVNLLIMDECHHTVGNHPMREIMRQYEGLKIQSPEKCPRIMGLTACVIHRKCRKSEVMDTMKKLEAAMDSALVTTTYQKEVVKCSTAPKEKVICYGTDEISEYQECIIAQLTGISEEVKERDDIQIKYKKLVRKKIINIINIMTTLGDWCVARAIKYEMDHFEDIKKIEDVPVVRELMTLLQNRLQEIYYICVVEETKMENPIDYVTKKVKRLFEIFRACNREVYGIIFVERRNTAKILYDLLLNVADTNEDLSFVKPLYVVGSNAYTGTDIRLAELELRKQRETLDKFCNGECNFIVSTSVLEEGVDIRKCNIVIRFDEPANYRAFVQSKGRARALPSRYLLMVNETKLQELKDSIDLYKEIEKALTLLCHDRQLPTLEEIRKHYVEDEYIEPYLPYGPDGAKVTLNSAISLINVYCGKLPQDKFTELTAEVVYTKYEEGVKAQIKLPMNAPLKVPVIGDCMVNKELAKKSAAIYLCKKLHHMGELDNRLRPAEVLDDSILEGLVEVPPEEALKDDAPDPGTKSRRQVYTKEVCSAFTHNYEGNYQLYSIVIHPKSNPPKNLIINSDKMDSTIGFICKGNLIHCPFPLYFSKWGEVEVRVEHIKELTNLGLELFYKIEHFHKLTVEMLLHINTSLFEFSSRDAGVFIVPVKEKNINLDILNRIMPLASLRSPVVNTTDSQSFYFERSNFEDAIIYPLYGPQPDQLFYVTQIMDDTNPHSEFPDSKKQYSSYAEYFLLKYELKITNIQQPLIAAKHLPKELKYLEIPAVPLKNNTGKVGRDPPRFLPEFCGVLPLKASLWWQIMCVPSIFYRLNSLNLAHQVNTLMNIAKYQIKAAEHTTVNFGWPEESVNRLLGPFGNNLAACLLRKKSNFIHPFMLVHALTLRGAHDGFDMERLEVLGDSFLKYITAEYLFLKDNKDHEGRLSLRRCKLVCNRTLYSLAKQRKLPEKIQAINLSPQTNGFLPGFSVKPMMDRKLRSWNIPHNKWSQLPLLDHPEDILEKESLLKLKQYLHL</sequence>
<evidence type="ECO:0000256" key="16">
    <source>
        <dbReference type="SAM" id="MobiDB-lite"/>
    </source>
</evidence>
<dbReference type="PROSITE" id="PS50142">
    <property type="entry name" value="RNASE_3_2"/>
    <property type="match status" value="1"/>
</dbReference>
<feature type="domain" description="RNase III" evidence="17">
    <location>
        <begin position="1002"/>
        <end position="1103"/>
    </location>
</feature>
<comment type="cofactor">
    <cofactor evidence="2">
        <name>Mg(2+)</name>
        <dbReference type="ChEBI" id="CHEBI:18420"/>
    </cofactor>
</comment>
<evidence type="ECO:0000256" key="11">
    <source>
        <dbReference type="ARBA" id="ARBA00022842"/>
    </source>
</evidence>
<dbReference type="GO" id="GO:0003723">
    <property type="term" value="F:RNA binding"/>
    <property type="evidence" value="ECO:0007669"/>
    <property type="project" value="UniProtKB-UniRule"/>
</dbReference>
<evidence type="ECO:0000256" key="2">
    <source>
        <dbReference type="ARBA" id="ARBA00001946"/>
    </source>
</evidence>
<evidence type="ECO:0000256" key="3">
    <source>
        <dbReference type="ARBA" id="ARBA00022722"/>
    </source>
</evidence>
<dbReference type="PROSITE" id="PS50821">
    <property type="entry name" value="PAZ"/>
    <property type="match status" value="1"/>
</dbReference>
<dbReference type="InterPro" id="IPR000999">
    <property type="entry name" value="RNase_III_dom"/>
</dbReference>
<dbReference type="InterPro" id="IPR014001">
    <property type="entry name" value="Helicase_ATP-bd"/>
</dbReference>
<dbReference type="FunFam" id="3.40.50.300:FF:000628">
    <property type="entry name" value="Endoribonuclease Dicer"/>
    <property type="match status" value="1"/>
</dbReference>
<keyword evidence="5" id="KW-0677">Repeat</keyword>
<evidence type="ECO:0000256" key="4">
    <source>
        <dbReference type="ARBA" id="ARBA00022723"/>
    </source>
</evidence>
<dbReference type="InterPro" id="IPR001650">
    <property type="entry name" value="Helicase_C-like"/>
</dbReference>
<evidence type="ECO:0000256" key="6">
    <source>
        <dbReference type="ARBA" id="ARBA00022741"/>
    </source>
</evidence>
<dbReference type="EMBL" id="JAHLQT010031306">
    <property type="protein sequence ID" value="KAG7160339.1"/>
    <property type="molecule type" value="Genomic_DNA"/>
</dbReference>
<evidence type="ECO:0000256" key="7">
    <source>
        <dbReference type="ARBA" id="ARBA00022759"/>
    </source>
</evidence>
<dbReference type="PROSITE" id="PS51327">
    <property type="entry name" value="DICER_DSRBF"/>
    <property type="match status" value="1"/>
</dbReference>
<evidence type="ECO:0000256" key="13">
    <source>
        <dbReference type="ARBA" id="ARBA00023211"/>
    </source>
</evidence>
<keyword evidence="9" id="KW-0347">Helicase</keyword>
<dbReference type="Pfam" id="PF04851">
    <property type="entry name" value="ResIII"/>
    <property type="match status" value="1"/>
</dbReference>
<dbReference type="CDD" id="cd18034">
    <property type="entry name" value="DEXHc_dicer"/>
    <property type="match status" value="1"/>
</dbReference>
<feature type="domain" description="Helicase ATP-binding" evidence="19">
    <location>
        <begin position="36"/>
        <end position="217"/>
    </location>
</feature>
<dbReference type="GO" id="GO:0005524">
    <property type="term" value="F:ATP binding"/>
    <property type="evidence" value="ECO:0007669"/>
    <property type="project" value="UniProtKB-KW"/>
</dbReference>
<dbReference type="PANTHER" id="PTHR14950:SF37">
    <property type="entry name" value="ENDORIBONUCLEASE DICER"/>
    <property type="match status" value="1"/>
</dbReference>
<dbReference type="Pfam" id="PF02170">
    <property type="entry name" value="PAZ"/>
    <property type="match status" value="1"/>
</dbReference>
<name>A0A8J5MQT3_HOMAM</name>
<dbReference type="InterPro" id="IPR027417">
    <property type="entry name" value="P-loop_NTPase"/>
</dbReference>
<evidence type="ECO:0000259" key="18">
    <source>
        <dbReference type="PROSITE" id="PS50821"/>
    </source>
</evidence>
<evidence type="ECO:0000256" key="8">
    <source>
        <dbReference type="ARBA" id="ARBA00022801"/>
    </source>
</evidence>
<evidence type="ECO:0000259" key="20">
    <source>
        <dbReference type="PROSITE" id="PS51194"/>
    </source>
</evidence>
<feature type="domain" description="PAZ" evidence="18">
    <location>
        <begin position="812"/>
        <end position="918"/>
    </location>
</feature>
<keyword evidence="3" id="KW-0540">Nuclease</keyword>
<evidence type="ECO:0000256" key="12">
    <source>
        <dbReference type="ARBA" id="ARBA00023158"/>
    </source>
</evidence>
<feature type="compositionally biased region" description="Acidic residues" evidence="16">
    <location>
        <begin position="1"/>
        <end position="11"/>
    </location>
</feature>
<dbReference type="GO" id="GO:0003677">
    <property type="term" value="F:DNA binding"/>
    <property type="evidence" value="ECO:0007669"/>
    <property type="project" value="InterPro"/>
</dbReference>
<dbReference type="Gene3D" id="3.30.160.380">
    <property type="entry name" value="Dicer dimerisation domain"/>
    <property type="match status" value="1"/>
</dbReference>
<protein>
    <submittedName>
        <fullName evidence="22">Endoribonuclease Dicer-like 1</fullName>
    </submittedName>
</protein>
<dbReference type="GO" id="GO:0031054">
    <property type="term" value="P:pre-miRNA processing"/>
    <property type="evidence" value="ECO:0007669"/>
    <property type="project" value="TreeGrafter"/>
</dbReference>
<dbReference type="GO" id="GO:0030422">
    <property type="term" value="P:siRNA processing"/>
    <property type="evidence" value="ECO:0007669"/>
    <property type="project" value="TreeGrafter"/>
</dbReference>
<dbReference type="SMART" id="SM00487">
    <property type="entry name" value="DEXDc"/>
    <property type="match status" value="1"/>
</dbReference>
<dbReference type="InterPro" id="IPR003100">
    <property type="entry name" value="PAZ_dom"/>
</dbReference>
<dbReference type="Pfam" id="PF03368">
    <property type="entry name" value="Dicer_dimer"/>
    <property type="match status" value="1"/>
</dbReference>
<dbReference type="Gene3D" id="2.170.260.10">
    <property type="entry name" value="paz domain"/>
    <property type="match status" value="1"/>
</dbReference>
<comment type="caution">
    <text evidence="22">The sequence shown here is derived from an EMBL/GenBank/DDBJ whole genome shotgun (WGS) entry which is preliminary data.</text>
</comment>
<dbReference type="PANTHER" id="PTHR14950">
    <property type="entry name" value="DICER-RELATED"/>
    <property type="match status" value="1"/>
</dbReference>
<proteinExistence type="inferred from homology"/>
<dbReference type="SUPFAM" id="SSF69065">
    <property type="entry name" value="RNase III domain-like"/>
    <property type="match status" value="1"/>
</dbReference>
<feature type="region of interest" description="Disordered" evidence="16">
    <location>
        <begin position="1"/>
        <end position="20"/>
    </location>
</feature>
<keyword evidence="10" id="KW-0067">ATP-binding</keyword>
<evidence type="ECO:0000256" key="15">
    <source>
        <dbReference type="PROSITE-ProRule" id="PRU00657"/>
    </source>
</evidence>
<evidence type="ECO:0000256" key="5">
    <source>
        <dbReference type="ARBA" id="ARBA00022737"/>
    </source>
</evidence>
<comment type="similarity">
    <text evidence="14 15">Belongs to the helicase family. Dicer subfamily.</text>
</comment>
<dbReference type="InterPro" id="IPR005034">
    <property type="entry name" value="Dicer_dimerisation"/>
</dbReference>
<dbReference type="CDD" id="cd00593">
    <property type="entry name" value="RIBOc"/>
    <property type="match status" value="1"/>
</dbReference>
<dbReference type="SMART" id="SM00490">
    <property type="entry name" value="HELICc"/>
    <property type="match status" value="1"/>
</dbReference>
<dbReference type="GO" id="GO:0004525">
    <property type="term" value="F:ribonuclease III activity"/>
    <property type="evidence" value="ECO:0007669"/>
    <property type="project" value="InterPro"/>
</dbReference>
<dbReference type="GO" id="GO:0005737">
    <property type="term" value="C:cytoplasm"/>
    <property type="evidence" value="ECO:0007669"/>
    <property type="project" value="TreeGrafter"/>
</dbReference>
<dbReference type="Pfam" id="PF00636">
    <property type="entry name" value="Ribonuclease_3"/>
    <property type="match status" value="1"/>
</dbReference>
<dbReference type="InterPro" id="IPR036389">
    <property type="entry name" value="RNase_III_sf"/>
</dbReference>
<evidence type="ECO:0000256" key="1">
    <source>
        <dbReference type="ARBA" id="ARBA00001936"/>
    </source>
</evidence>
<comment type="cofactor">
    <cofactor evidence="1">
        <name>Mn(2+)</name>
        <dbReference type="ChEBI" id="CHEBI:29035"/>
    </cofactor>
</comment>
<evidence type="ECO:0000256" key="9">
    <source>
        <dbReference type="ARBA" id="ARBA00022806"/>
    </source>
</evidence>
<dbReference type="PROSITE" id="PS51194">
    <property type="entry name" value="HELICASE_CTER"/>
    <property type="match status" value="1"/>
</dbReference>
<keyword evidence="12" id="KW-0943">RNA-mediated gene silencing</keyword>
<evidence type="ECO:0000259" key="21">
    <source>
        <dbReference type="PROSITE" id="PS51327"/>
    </source>
</evidence>
<keyword evidence="13" id="KW-0464">Manganese</keyword>
<dbReference type="InterPro" id="IPR006935">
    <property type="entry name" value="Helicase/UvrB_N"/>
</dbReference>
<keyword evidence="23" id="KW-1185">Reference proteome</keyword>
<keyword evidence="7" id="KW-0255">Endonuclease</keyword>
<dbReference type="Proteomes" id="UP000747542">
    <property type="component" value="Unassembled WGS sequence"/>
</dbReference>
<feature type="domain" description="Helicase C-terminal" evidence="20">
    <location>
        <begin position="364"/>
        <end position="534"/>
    </location>
</feature>
<dbReference type="SUPFAM" id="SSF52540">
    <property type="entry name" value="P-loop containing nucleoside triphosphate hydrolases"/>
    <property type="match status" value="1"/>
</dbReference>
<keyword evidence="4" id="KW-0479">Metal-binding</keyword>
<gene>
    <name evidence="22" type="primary">dicer-L1</name>
    <name evidence="22" type="ORF">Hamer_G001558</name>
</gene>
<evidence type="ECO:0000256" key="14">
    <source>
        <dbReference type="ARBA" id="ARBA00035116"/>
    </source>
</evidence>
<evidence type="ECO:0000313" key="22">
    <source>
        <dbReference type="EMBL" id="KAG7160339.1"/>
    </source>
</evidence>
<keyword evidence="8" id="KW-0378">Hydrolase</keyword>
<organism evidence="22 23">
    <name type="scientific">Homarus americanus</name>
    <name type="common">American lobster</name>
    <dbReference type="NCBI Taxonomy" id="6706"/>
    <lineage>
        <taxon>Eukaryota</taxon>
        <taxon>Metazoa</taxon>
        <taxon>Ecdysozoa</taxon>
        <taxon>Arthropoda</taxon>
        <taxon>Crustacea</taxon>
        <taxon>Multicrustacea</taxon>
        <taxon>Malacostraca</taxon>
        <taxon>Eumalacostraca</taxon>
        <taxon>Eucarida</taxon>
        <taxon>Decapoda</taxon>
        <taxon>Pleocyemata</taxon>
        <taxon>Astacidea</taxon>
        <taxon>Nephropoidea</taxon>
        <taxon>Nephropidae</taxon>
        <taxon>Homarus</taxon>
    </lineage>
</organism>
<dbReference type="SUPFAM" id="SSF101690">
    <property type="entry name" value="PAZ domain"/>
    <property type="match status" value="1"/>
</dbReference>
<dbReference type="GO" id="GO:0046872">
    <property type="term" value="F:metal ion binding"/>
    <property type="evidence" value="ECO:0007669"/>
    <property type="project" value="UniProtKB-KW"/>
</dbReference>
<dbReference type="SMART" id="SM00949">
    <property type="entry name" value="PAZ"/>
    <property type="match status" value="1"/>
</dbReference>
<evidence type="ECO:0000259" key="17">
    <source>
        <dbReference type="PROSITE" id="PS50142"/>
    </source>
</evidence>
<dbReference type="InterPro" id="IPR036085">
    <property type="entry name" value="PAZ_dom_sf"/>
</dbReference>